<reference evidence="2" key="1">
    <citation type="journal article" date="2020" name="Stud. Mycol.">
        <title>101 Dothideomycetes genomes: a test case for predicting lifestyles and emergence of pathogens.</title>
        <authorList>
            <person name="Haridas S."/>
            <person name="Albert R."/>
            <person name="Binder M."/>
            <person name="Bloem J."/>
            <person name="Labutti K."/>
            <person name="Salamov A."/>
            <person name="Andreopoulos B."/>
            <person name="Baker S."/>
            <person name="Barry K."/>
            <person name="Bills G."/>
            <person name="Bluhm B."/>
            <person name="Cannon C."/>
            <person name="Castanera R."/>
            <person name="Culley D."/>
            <person name="Daum C."/>
            <person name="Ezra D."/>
            <person name="Gonzalez J."/>
            <person name="Henrissat B."/>
            <person name="Kuo A."/>
            <person name="Liang C."/>
            <person name="Lipzen A."/>
            <person name="Lutzoni F."/>
            <person name="Magnuson J."/>
            <person name="Mondo S."/>
            <person name="Nolan M."/>
            <person name="Ohm R."/>
            <person name="Pangilinan J."/>
            <person name="Park H.-J."/>
            <person name="Ramirez L."/>
            <person name="Alfaro M."/>
            <person name="Sun H."/>
            <person name="Tritt A."/>
            <person name="Yoshinaga Y."/>
            <person name="Zwiers L.-H."/>
            <person name="Turgeon B."/>
            <person name="Goodwin S."/>
            <person name="Spatafora J."/>
            <person name="Crous P."/>
            <person name="Grigoriev I."/>
        </authorList>
    </citation>
    <scope>NUCLEOTIDE SEQUENCE</scope>
    <source>
        <strain evidence="2">CBS 125425</strain>
    </source>
</reference>
<gene>
    <name evidence="2" type="ORF">EJ04DRAFT_524320</name>
</gene>
<evidence type="ECO:0000313" key="2">
    <source>
        <dbReference type="EMBL" id="KAF2733665.1"/>
    </source>
</evidence>
<keyword evidence="3" id="KW-1185">Reference proteome</keyword>
<evidence type="ECO:0000256" key="1">
    <source>
        <dbReference type="SAM" id="MobiDB-lite"/>
    </source>
</evidence>
<name>A0A9P4V2U0_9PLEO</name>
<protein>
    <recommendedName>
        <fullName evidence="4">Myb-like domain-containing protein</fullName>
    </recommendedName>
</protein>
<feature type="region of interest" description="Disordered" evidence="1">
    <location>
        <begin position="89"/>
        <end position="116"/>
    </location>
</feature>
<dbReference type="EMBL" id="ML996158">
    <property type="protein sequence ID" value="KAF2733665.1"/>
    <property type="molecule type" value="Genomic_DNA"/>
</dbReference>
<sequence>MADQSSFGKPKCTQAYPDDEEMIAAETLLGISRKARVNVGKVAPATQVNAPLHAREMPSDVVFAATTLQAMSLHDNNLRFQSQAIQTANTTQPAMPDHPLEDHTPAPPAPQTNPGEEIDQLANAFSENLAIPHNYDGPNSRPRWTSEEDNELIAAWDKGTKNPVALRDVLTHARSVLEIQGRIQRLKQMDKLW</sequence>
<organism evidence="2 3">
    <name type="scientific">Polyplosphaeria fusca</name>
    <dbReference type="NCBI Taxonomy" id="682080"/>
    <lineage>
        <taxon>Eukaryota</taxon>
        <taxon>Fungi</taxon>
        <taxon>Dikarya</taxon>
        <taxon>Ascomycota</taxon>
        <taxon>Pezizomycotina</taxon>
        <taxon>Dothideomycetes</taxon>
        <taxon>Pleosporomycetidae</taxon>
        <taxon>Pleosporales</taxon>
        <taxon>Tetraplosphaeriaceae</taxon>
        <taxon>Polyplosphaeria</taxon>
    </lineage>
</organism>
<dbReference type="Proteomes" id="UP000799444">
    <property type="component" value="Unassembled WGS sequence"/>
</dbReference>
<evidence type="ECO:0008006" key="4">
    <source>
        <dbReference type="Google" id="ProtNLM"/>
    </source>
</evidence>
<comment type="caution">
    <text evidence="2">The sequence shown here is derived from an EMBL/GenBank/DDBJ whole genome shotgun (WGS) entry which is preliminary data.</text>
</comment>
<proteinExistence type="predicted"/>
<accession>A0A9P4V2U0</accession>
<evidence type="ECO:0000313" key="3">
    <source>
        <dbReference type="Proteomes" id="UP000799444"/>
    </source>
</evidence>
<dbReference type="AlphaFoldDB" id="A0A9P4V2U0"/>